<dbReference type="PANTHER" id="PTHR48079">
    <property type="entry name" value="PROTEIN YEEZ"/>
    <property type="match status" value="1"/>
</dbReference>
<comment type="similarity">
    <text evidence="1">Belongs to the short-chain dehydrogenases/reductases (SDR) family.</text>
</comment>
<protein>
    <submittedName>
        <fullName evidence="3">NAD-dependent epimerase/dehydratase</fullName>
    </submittedName>
</protein>
<dbReference type="STRING" id="314278.NB231_08978"/>
<dbReference type="Gene3D" id="3.40.50.720">
    <property type="entry name" value="NAD(P)-binding Rossmann-like Domain"/>
    <property type="match status" value="1"/>
</dbReference>
<dbReference type="PANTHER" id="PTHR48079:SF6">
    <property type="entry name" value="NAD(P)-BINDING DOMAIN-CONTAINING PROTEIN-RELATED"/>
    <property type="match status" value="1"/>
</dbReference>
<evidence type="ECO:0000256" key="1">
    <source>
        <dbReference type="ARBA" id="ARBA00006484"/>
    </source>
</evidence>
<evidence type="ECO:0000313" key="3">
    <source>
        <dbReference type="EMBL" id="EAR22572.1"/>
    </source>
</evidence>
<dbReference type="GO" id="GO:0004029">
    <property type="term" value="F:aldehyde dehydrogenase (NAD+) activity"/>
    <property type="evidence" value="ECO:0007669"/>
    <property type="project" value="TreeGrafter"/>
</dbReference>
<dbReference type="Pfam" id="PF01370">
    <property type="entry name" value="Epimerase"/>
    <property type="match status" value="1"/>
</dbReference>
<dbReference type="OrthoDB" id="9778052at2"/>
<sequence length="306" mass="33735">MAGVVALTGATGFIGGALCQPLAQAGWRIRALVRRAPDIALASRIEWVRGDLDDVAALRRLVANADAVIHCAGAVRGRSLEDFDRVNVHGSERLLHTARAELRCTRFLFMSSLAAREPTLSWYAASKHHAEEVLRQQSGALALTIFRPTAVYGPGDRELSPLFRFLRRGLLPVPGNQHARLTLLHVHDLVTAILRWLDSSPPAAGTFELHDGRADGYSWQTIAAIAARVQGRPVRLLNLPRTGLTLAAAVNLRLARWLRYQPMLTPGKLRELRHPDWICDNSALAAALGWRPRIDFERAMREGLSG</sequence>
<dbReference type="InterPro" id="IPR001509">
    <property type="entry name" value="Epimerase_deHydtase"/>
</dbReference>
<dbReference type="SUPFAM" id="SSF51735">
    <property type="entry name" value="NAD(P)-binding Rossmann-fold domains"/>
    <property type="match status" value="1"/>
</dbReference>
<keyword evidence="4" id="KW-1185">Reference proteome</keyword>
<comment type="caution">
    <text evidence="3">The sequence shown here is derived from an EMBL/GenBank/DDBJ whole genome shotgun (WGS) entry which is preliminary data.</text>
</comment>
<gene>
    <name evidence="3" type="ORF">NB231_08978</name>
</gene>
<dbReference type="SMART" id="SM00822">
    <property type="entry name" value="PKS_KR"/>
    <property type="match status" value="1"/>
</dbReference>
<evidence type="ECO:0000313" key="4">
    <source>
        <dbReference type="Proteomes" id="UP000003374"/>
    </source>
</evidence>
<proteinExistence type="inferred from homology"/>
<dbReference type="InterPro" id="IPR051783">
    <property type="entry name" value="NAD(P)-dependent_oxidoreduct"/>
</dbReference>
<dbReference type="GO" id="GO:0005737">
    <property type="term" value="C:cytoplasm"/>
    <property type="evidence" value="ECO:0007669"/>
    <property type="project" value="TreeGrafter"/>
</dbReference>
<dbReference type="InterPro" id="IPR057326">
    <property type="entry name" value="KR_dom"/>
</dbReference>
<dbReference type="HOGENOM" id="CLU_007383_6_1_6"/>
<dbReference type="AlphaFoldDB" id="A4BMX3"/>
<dbReference type="EMBL" id="AAOF01000002">
    <property type="protein sequence ID" value="EAR22572.1"/>
    <property type="molecule type" value="Genomic_DNA"/>
</dbReference>
<dbReference type="eggNOG" id="COG0702">
    <property type="taxonomic scope" value="Bacteria"/>
</dbReference>
<organism evidence="3 4">
    <name type="scientific">Nitrococcus mobilis Nb-231</name>
    <dbReference type="NCBI Taxonomy" id="314278"/>
    <lineage>
        <taxon>Bacteria</taxon>
        <taxon>Pseudomonadati</taxon>
        <taxon>Pseudomonadota</taxon>
        <taxon>Gammaproteobacteria</taxon>
        <taxon>Chromatiales</taxon>
        <taxon>Ectothiorhodospiraceae</taxon>
        <taxon>Nitrococcus</taxon>
    </lineage>
</organism>
<evidence type="ECO:0000259" key="2">
    <source>
        <dbReference type="SMART" id="SM00822"/>
    </source>
</evidence>
<feature type="domain" description="Ketoreductase" evidence="2">
    <location>
        <begin position="3"/>
        <end position="154"/>
    </location>
</feature>
<name>A4BMX3_9GAMM</name>
<accession>A4BMX3</accession>
<reference evidence="3 4" key="1">
    <citation type="submission" date="2006-02" db="EMBL/GenBank/DDBJ databases">
        <authorList>
            <person name="Waterbury J."/>
            <person name="Ferriera S."/>
            <person name="Johnson J."/>
            <person name="Kravitz S."/>
            <person name="Halpern A."/>
            <person name="Remington K."/>
            <person name="Beeson K."/>
            <person name="Tran B."/>
            <person name="Rogers Y.-H."/>
            <person name="Friedman R."/>
            <person name="Venter J.C."/>
        </authorList>
    </citation>
    <scope>NUCLEOTIDE SEQUENCE [LARGE SCALE GENOMIC DNA]</scope>
    <source>
        <strain evidence="3 4">Nb-231</strain>
    </source>
</reference>
<dbReference type="Proteomes" id="UP000003374">
    <property type="component" value="Unassembled WGS sequence"/>
</dbReference>
<dbReference type="InterPro" id="IPR036291">
    <property type="entry name" value="NAD(P)-bd_dom_sf"/>
</dbReference>